<accession>A0A179UBB1</accession>
<evidence type="ECO:0000313" key="9">
    <source>
        <dbReference type="EMBL" id="OAT05315.1"/>
    </source>
</evidence>
<evidence type="ECO:0000256" key="3">
    <source>
        <dbReference type="ARBA" id="ARBA00022679"/>
    </source>
</evidence>
<evidence type="ECO:0000256" key="4">
    <source>
        <dbReference type="ARBA" id="ARBA00022786"/>
    </source>
</evidence>
<protein>
    <recommendedName>
        <fullName evidence="2">Ubiquitin-like-conjugating enzyme ATG10</fullName>
    </recommendedName>
    <alternativeName>
        <fullName evidence="7">Autophagy-related protein 10</fullName>
    </alternativeName>
</protein>
<organism evidence="9 10">
    <name type="scientific">Blastomyces gilchristii (strain SLH14081)</name>
    <name type="common">Blastomyces dermatitidis</name>
    <dbReference type="NCBI Taxonomy" id="559298"/>
    <lineage>
        <taxon>Eukaryota</taxon>
        <taxon>Fungi</taxon>
        <taxon>Dikarya</taxon>
        <taxon>Ascomycota</taxon>
        <taxon>Pezizomycotina</taxon>
        <taxon>Eurotiomycetes</taxon>
        <taxon>Eurotiomycetidae</taxon>
        <taxon>Onygenales</taxon>
        <taxon>Ajellomycetaceae</taxon>
        <taxon>Blastomyces</taxon>
    </lineage>
</organism>
<dbReference type="Gene3D" id="3.30.1460.50">
    <property type="match status" value="1"/>
</dbReference>
<dbReference type="GO" id="GO:0061651">
    <property type="term" value="F:Atg12 conjugating enzyme activity"/>
    <property type="evidence" value="ECO:0007669"/>
    <property type="project" value="TreeGrafter"/>
</dbReference>
<dbReference type="OrthoDB" id="4089664at2759"/>
<keyword evidence="3" id="KW-0808">Transferase</keyword>
<dbReference type="AlphaFoldDB" id="A0A179UBB1"/>
<keyword evidence="5" id="KW-0653">Protein transport</keyword>
<reference evidence="10" key="1">
    <citation type="journal article" date="2015" name="PLoS Genet.">
        <title>The dynamic genome and transcriptome of the human fungal pathogen Blastomyces and close relative Emmonsia.</title>
        <authorList>
            <person name="Munoz J.F."/>
            <person name="Gauthier G.M."/>
            <person name="Desjardins C.A."/>
            <person name="Gallo J.E."/>
            <person name="Holder J."/>
            <person name="Sullivan T.D."/>
            <person name="Marty A.J."/>
            <person name="Carmen J.C."/>
            <person name="Chen Z."/>
            <person name="Ding L."/>
            <person name="Gujja S."/>
            <person name="Magrini V."/>
            <person name="Misas E."/>
            <person name="Mitreva M."/>
            <person name="Priest M."/>
            <person name="Saif S."/>
            <person name="Whiston E.A."/>
            <person name="Young S."/>
            <person name="Zeng Q."/>
            <person name="Goldman W.E."/>
            <person name="Mardis E.R."/>
            <person name="Taylor J.W."/>
            <person name="McEwen J.G."/>
            <person name="Clay O.K."/>
            <person name="Klein B.S."/>
            <person name="Cuomo C.A."/>
        </authorList>
    </citation>
    <scope>NUCLEOTIDE SEQUENCE [LARGE SCALE GENOMIC DNA]</scope>
    <source>
        <strain evidence="10">SLH14081</strain>
    </source>
</reference>
<evidence type="ECO:0000256" key="5">
    <source>
        <dbReference type="ARBA" id="ARBA00022927"/>
    </source>
</evidence>
<name>A0A179UBB1_BLAGS</name>
<dbReference type="VEuPathDB" id="FungiDB:BDBG_01732"/>
<dbReference type="RefSeq" id="XP_031576656.1">
    <property type="nucleotide sequence ID" value="XM_031720460.1"/>
</dbReference>
<dbReference type="InterPro" id="IPR007135">
    <property type="entry name" value="Atg3/Atg10"/>
</dbReference>
<dbReference type="PANTHER" id="PTHR14957:SF1">
    <property type="entry name" value="UBIQUITIN-LIKE-CONJUGATING ENZYME ATG10"/>
    <property type="match status" value="1"/>
</dbReference>
<dbReference type="GO" id="GO:0005829">
    <property type="term" value="C:cytosol"/>
    <property type="evidence" value="ECO:0007669"/>
    <property type="project" value="TreeGrafter"/>
</dbReference>
<comment type="similarity">
    <text evidence="1">Belongs to the ATG10 family.</text>
</comment>
<keyword evidence="4" id="KW-0833">Ubl conjugation pathway</keyword>
<evidence type="ECO:0000256" key="1">
    <source>
        <dbReference type="ARBA" id="ARBA00005696"/>
    </source>
</evidence>
<evidence type="ECO:0000313" key="10">
    <source>
        <dbReference type="Proteomes" id="UP000002038"/>
    </source>
</evidence>
<dbReference type="PANTHER" id="PTHR14957">
    <property type="entry name" value="UBIQUITIN-LIKE-CONJUGATING ENZYME ATG10"/>
    <property type="match status" value="1"/>
</dbReference>
<dbReference type="Proteomes" id="UP000002038">
    <property type="component" value="Unassembled WGS sequence"/>
</dbReference>
<dbReference type="STRING" id="559298.A0A179UBB1"/>
<evidence type="ECO:0000256" key="8">
    <source>
        <dbReference type="SAM" id="MobiDB-lite"/>
    </source>
</evidence>
<proteinExistence type="inferred from homology"/>
<dbReference type="EMBL" id="GG657450">
    <property type="protein sequence ID" value="OAT05315.1"/>
    <property type="molecule type" value="Genomic_DNA"/>
</dbReference>
<evidence type="ECO:0000256" key="2">
    <source>
        <dbReference type="ARBA" id="ARBA00021099"/>
    </source>
</evidence>
<dbReference type="GeneID" id="8506527"/>
<dbReference type="GO" id="GO:0000422">
    <property type="term" value="P:autophagy of mitochondrion"/>
    <property type="evidence" value="ECO:0007669"/>
    <property type="project" value="TreeGrafter"/>
</dbReference>
<keyword evidence="10" id="KW-1185">Reference proteome</keyword>
<dbReference type="GO" id="GO:0015031">
    <property type="term" value="P:protein transport"/>
    <property type="evidence" value="ECO:0007669"/>
    <property type="project" value="UniProtKB-KW"/>
</dbReference>
<dbReference type="GO" id="GO:0032446">
    <property type="term" value="P:protein modification by small protein conjugation"/>
    <property type="evidence" value="ECO:0007669"/>
    <property type="project" value="TreeGrafter"/>
</dbReference>
<evidence type="ECO:0000256" key="6">
    <source>
        <dbReference type="ARBA" id="ARBA00023006"/>
    </source>
</evidence>
<sequence>MTALPPLSDFPYLTREEFTAACRALVSKVATLLQHEDDLTTSLGWTSVRLETKEGEIVLIIQKQLDDPETTSLQHLKHVCDTLQEDGEKDDDNTAEIVGRDDGDDVDENDPEELIRQPRCSSKLQVEYNIMLSPTYQVPILYFFLHNINNNSSDISAKGPDSLLDVVYNCLVPAQHRSVLKDVGIMGGLSIGHHPLSGLPVYFVHPCNTPDALRDVAGNKEVVTTETYLLLWLGLVGNCVGLHVPSKLLIETRNREASSKLIQSFSGKKGGRAIKRTPEEHV</sequence>
<gene>
    <name evidence="9" type="ORF">BDBG_01732</name>
</gene>
<evidence type="ECO:0000256" key="7">
    <source>
        <dbReference type="ARBA" id="ARBA00029833"/>
    </source>
</evidence>
<keyword evidence="6" id="KW-0072">Autophagy</keyword>
<dbReference type="GO" id="GO:0000045">
    <property type="term" value="P:autophagosome assembly"/>
    <property type="evidence" value="ECO:0007669"/>
    <property type="project" value="TreeGrafter"/>
</dbReference>
<feature type="region of interest" description="Disordered" evidence="8">
    <location>
        <begin position="84"/>
        <end position="114"/>
    </location>
</feature>
<dbReference type="Pfam" id="PF03987">
    <property type="entry name" value="Autophagy_act_C"/>
    <property type="match status" value="1"/>
</dbReference>
<feature type="compositionally biased region" description="Acidic residues" evidence="8">
    <location>
        <begin position="84"/>
        <end position="94"/>
    </location>
</feature>
<keyword evidence="5" id="KW-0813">Transport</keyword>
<feature type="compositionally biased region" description="Acidic residues" evidence="8">
    <location>
        <begin position="102"/>
        <end position="112"/>
    </location>
</feature>
<dbReference type="KEGG" id="bgh:BDBG_01732"/>